<keyword evidence="3" id="KW-1185">Reference proteome</keyword>
<proteinExistence type="predicted"/>
<feature type="compositionally biased region" description="Basic and acidic residues" evidence="1">
    <location>
        <begin position="95"/>
        <end position="106"/>
    </location>
</feature>
<feature type="region of interest" description="Disordered" evidence="1">
    <location>
        <begin position="95"/>
        <end position="156"/>
    </location>
</feature>
<dbReference type="OrthoDB" id="10540299at2759"/>
<accession>A0A0P1B9Y6</accession>
<evidence type="ECO:0000313" key="2">
    <source>
        <dbReference type="EMBL" id="CEH12804.1"/>
    </source>
</evidence>
<name>A0A0P1B9Y6_9BASI</name>
<sequence>MADYADSPQSNPAGTATTTPLTSSELERLVSEKLAPYQASLQKVEQLAAAMDVTNADILDLPAAPADKELLLVKMHREQYQSICNTLDSMEKMREATERMEERVGLLEDSLAKTNSKRKADGDEPEGKRARATDSWSGPKMKLAGCPCPTPRRSSS</sequence>
<dbReference type="EMBL" id="CCYA01000186">
    <property type="protein sequence ID" value="CEH12804.1"/>
    <property type="molecule type" value="Genomic_DNA"/>
</dbReference>
<feature type="region of interest" description="Disordered" evidence="1">
    <location>
        <begin position="1"/>
        <end position="23"/>
    </location>
</feature>
<organism evidence="2 3">
    <name type="scientific">Ceraceosorus bombacis</name>
    <dbReference type="NCBI Taxonomy" id="401625"/>
    <lineage>
        <taxon>Eukaryota</taxon>
        <taxon>Fungi</taxon>
        <taxon>Dikarya</taxon>
        <taxon>Basidiomycota</taxon>
        <taxon>Ustilaginomycotina</taxon>
        <taxon>Exobasidiomycetes</taxon>
        <taxon>Ceraceosorales</taxon>
        <taxon>Ceraceosoraceae</taxon>
        <taxon>Ceraceosorus</taxon>
    </lineage>
</organism>
<dbReference type="AlphaFoldDB" id="A0A0P1B9Y6"/>
<evidence type="ECO:0000256" key="1">
    <source>
        <dbReference type="SAM" id="MobiDB-lite"/>
    </source>
</evidence>
<dbReference type="Proteomes" id="UP000054845">
    <property type="component" value="Unassembled WGS sequence"/>
</dbReference>
<protein>
    <submittedName>
        <fullName evidence="2">Uncharacterized protein</fullName>
    </submittedName>
</protein>
<feature type="compositionally biased region" description="Polar residues" evidence="1">
    <location>
        <begin position="7"/>
        <end position="23"/>
    </location>
</feature>
<evidence type="ECO:0000313" key="3">
    <source>
        <dbReference type="Proteomes" id="UP000054845"/>
    </source>
</evidence>
<feature type="compositionally biased region" description="Basic and acidic residues" evidence="1">
    <location>
        <begin position="118"/>
        <end position="132"/>
    </location>
</feature>
<reference evidence="2 3" key="1">
    <citation type="submission" date="2014-09" db="EMBL/GenBank/DDBJ databases">
        <authorList>
            <person name="Magalhaes I.L.F."/>
            <person name="Oliveira U."/>
            <person name="Santos F.R."/>
            <person name="Vidigal T.H.D.A."/>
            <person name="Brescovit A.D."/>
            <person name="Santos A.J."/>
        </authorList>
    </citation>
    <scope>NUCLEOTIDE SEQUENCE [LARGE SCALE GENOMIC DNA]</scope>
</reference>